<keyword evidence="1" id="KW-1133">Transmembrane helix</keyword>
<dbReference type="OrthoDB" id="7446256at2"/>
<reference evidence="3" key="1">
    <citation type="submission" date="2016-11" db="EMBL/GenBank/DDBJ databases">
        <authorList>
            <person name="Varghese N."/>
            <person name="Submissions S."/>
        </authorList>
    </citation>
    <scope>NUCLEOTIDE SEQUENCE [LARGE SCALE GENOMIC DNA]</scope>
    <source>
        <strain evidence="3">DSM 15292</strain>
    </source>
</reference>
<gene>
    <name evidence="2" type="ORF">SAMN05444394_0600</name>
</gene>
<sequence>MKDSRKLDHCLNCGKELTNADNFCSFCGQENVDQRVTIIRFLKDFISNYLNFETVFFQTLPVFLFHPGKLTNTFNEGKRRKYIHPIRLYLITSLFYFFIVSMVIPADLVDRIMSGEITPEGVEKDSQGLMKINSRASETFDSLNKTGKLDEVKELGITIDSMQLNSENLEDIDQLVQDSIKSSQNSWKRLRAMSIDPEVSDSTFSEALSQTSFNVSLGLDVPQKRRFIANSSLFISSAAQNLPLMMFLLLPFFAFLLWLLNIRSKKYYVEHLIHGLHIHSFAYLLYGLAILWMAKLQIAIPLIFLLAFIGVSTYTYVSMLNVSEQGWFKTLLKFWILGLFYFTGLAFAMIFELYISLKTF</sequence>
<evidence type="ECO:0000313" key="3">
    <source>
        <dbReference type="Proteomes" id="UP000185221"/>
    </source>
</evidence>
<dbReference type="Proteomes" id="UP000185221">
    <property type="component" value="Unassembled WGS sequence"/>
</dbReference>
<dbReference type="RefSeq" id="WP_074223342.1">
    <property type="nucleotide sequence ID" value="NZ_FSRC01000001.1"/>
</dbReference>
<keyword evidence="1" id="KW-0812">Transmembrane</keyword>
<dbReference type="STRING" id="226505.SAMN05444394_0600"/>
<feature type="transmembrane region" description="Helical" evidence="1">
    <location>
        <begin position="298"/>
        <end position="322"/>
    </location>
</feature>
<evidence type="ECO:0000256" key="1">
    <source>
        <dbReference type="SAM" id="Phobius"/>
    </source>
</evidence>
<keyword evidence="3" id="KW-1185">Reference proteome</keyword>
<proteinExistence type="predicted"/>
<dbReference type="EMBL" id="FSRC01000001">
    <property type="protein sequence ID" value="SIN67776.1"/>
    <property type="molecule type" value="Genomic_DNA"/>
</dbReference>
<protein>
    <submittedName>
        <fullName evidence="2">Uncharacterized protein</fullName>
    </submittedName>
</protein>
<feature type="transmembrane region" description="Helical" evidence="1">
    <location>
        <begin position="272"/>
        <end position="292"/>
    </location>
</feature>
<organism evidence="2 3">
    <name type="scientific">Algoriphagus halophilus</name>
    <dbReference type="NCBI Taxonomy" id="226505"/>
    <lineage>
        <taxon>Bacteria</taxon>
        <taxon>Pseudomonadati</taxon>
        <taxon>Bacteroidota</taxon>
        <taxon>Cytophagia</taxon>
        <taxon>Cytophagales</taxon>
        <taxon>Cyclobacteriaceae</taxon>
        <taxon>Algoriphagus</taxon>
    </lineage>
</organism>
<feature type="transmembrane region" description="Helical" evidence="1">
    <location>
        <begin position="242"/>
        <end position="260"/>
    </location>
</feature>
<accession>A0A1N6DAT0</accession>
<dbReference type="Pfam" id="PF12412">
    <property type="entry name" value="DUF3667"/>
    <property type="match status" value="1"/>
</dbReference>
<dbReference type="InterPro" id="IPR022134">
    <property type="entry name" value="DUF3667"/>
</dbReference>
<name>A0A1N6DAT0_9BACT</name>
<feature type="transmembrane region" description="Helical" evidence="1">
    <location>
        <begin position="88"/>
        <end position="106"/>
    </location>
</feature>
<dbReference type="AlphaFoldDB" id="A0A1N6DAT0"/>
<keyword evidence="1" id="KW-0472">Membrane</keyword>
<evidence type="ECO:0000313" key="2">
    <source>
        <dbReference type="EMBL" id="SIN67776.1"/>
    </source>
</evidence>
<feature type="transmembrane region" description="Helical" evidence="1">
    <location>
        <begin position="334"/>
        <end position="357"/>
    </location>
</feature>